<gene>
    <name evidence="3" type="ORF">SK128_023630</name>
</gene>
<keyword evidence="2" id="KW-0472">Membrane</keyword>
<keyword evidence="4" id="KW-1185">Reference proteome</keyword>
<keyword evidence="2" id="KW-0812">Transmembrane</keyword>
<feature type="compositionally biased region" description="Acidic residues" evidence="1">
    <location>
        <begin position="213"/>
        <end position="224"/>
    </location>
</feature>
<dbReference type="AlphaFoldDB" id="A0AAN9A432"/>
<feature type="region of interest" description="Disordered" evidence="1">
    <location>
        <begin position="308"/>
        <end position="329"/>
    </location>
</feature>
<reference evidence="3 4" key="1">
    <citation type="submission" date="2023-11" db="EMBL/GenBank/DDBJ databases">
        <title>Halocaridina rubra genome assembly.</title>
        <authorList>
            <person name="Smith C."/>
        </authorList>
    </citation>
    <scope>NUCLEOTIDE SEQUENCE [LARGE SCALE GENOMIC DNA]</scope>
    <source>
        <strain evidence="3">EP-1</strain>
        <tissue evidence="3">Whole</tissue>
    </source>
</reference>
<evidence type="ECO:0000313" key="4">
    <source>
        <dbReference type="Proteomes" id="UP001381693"/>
    </source>
</evidence>
<evidence type="ECO:0000313" key="3">
    <source>
        <dbReference type="EMBL" id="KAK7074303.1"/>
    </source>
</evidence>
<evidence type="ECO:0000256" key="1">
    <source>
        <dbReference type="SAM" id="MobiDB-lite"/>
    </source>
</evidence>
<name>A0AAN9A432_HALRR</name>
<keyword evidence="2" id="KW-1133">Transmembrane helix</keyword>
<evidence type="ECO:0000256" key="2">
    <source>
        <dbReference type="SAM" id="Phobius"/>
    </source>
</evidence>
<feature type="compositionally biased region" description="Pro residues" evidence="1">
    <location>
        <begin position="315"/>
        <end position="329"/>
    </location>
</feature>
<comment type="caution">
    <text evidence="3">The sequence shown here is derived from an EMBL/GenBank/DDBJ whole genome shotgun (WGS) entry which is preliminary data.</text>
</comment>
<dbReference type="Proteomes" id="UP001381693">
    <property type="component" value="Unassembled WGS sequence"/>
</dbReference>
<feature type="transmembrane region" description="Helical" evidence="2">
    <location>
        <begin position="15"/>
        <end position="36"/>
    </location>
</feature>
<feature type="region of interest" description="Disordered" evidence="1">
    <location>
        <begin position="83"/>
        <end position="260"/>
    </location>
</feature>
<sequence length="329" mass="36105">MCNFNKLGDCLFNPYFLYLTFKLLISITICVFKHLVRDVFFKDVLHAFVSFKETLRGHLLKNESFEDAEKDLPRVFGGVSLSRSGSVAGSTEDLRQSPFLRSESSDRLSRRRSSGGSSTSSFRCSSLSRCSTTSSSFNGIPGDDVHTFRPSRKRSRIESIPIPNNELILPDLLPSPPPPLPPKQRPPLPPRRYSSEPPPLPPKFIPASAWDTYSDEDEEADSDEHTDTSLPEFPVDGDDSLESSDGGRGSVRGNIPESFPFRDPLQKFLSDLGQALSTEVVIKNVYGKIPGHLDLRAQTGATPCVFSLPQTSAPARPPSLSPAASPSPP</sequence>
<organism evidence="3 4">
    <name type="scientific">Halocaridina rubra</name>
    <name type="common">Hawaiian red shrimp</name>
    <dbReference type="NCBI Taxonomy" id="373956"/>
    <lineage>
        <taxon>Eukaryota</taxon>
        <taxon>Metazoa</taxon>
        <taxon>Ecdysozoa</taxon>
        <taxon>Arthropoda</taxon>
        <taxon>Crustacea</taxon>
        <taxon>Multicrustacea</taxon>
        <taxon>Malacostraca</taxon>
        <taxon>Eumalacostraca</taxon>
        <taxon>Eucarida</taxon>
        <taxon>Decapoda</taxon>
        <taxon>Pleocyemata</taxon>
        <taxon>Caridea</taxon>
        <taxon>Atyoidea</taxon>
        <taxon>Atyidae</taxon>
        <taxon>Halocaridina</taxon>
    </lineage>
</organism>
<feature type="compositionally biased region" description="Low complexity" evidence="1">
    <location>
        <begin position="114"/>
        <end position="137"/>
    </location>
</feature>
<protein>
    <submittedName>
        <fullName evidence="3">Uncharacterized protein</fullName>
    </submittedName>
</protein>
<feature type="compositionally biased region" description="Pro residues" evidence="1">
    <location>
        <begin position="173"/>
        <end position="204"/>
    </location>
</feature>
<proteinExistence type="predicted"/>
<accession>A0AAN9A432</accession>
<dbReference type="EMBL" id="JAXCGZ010011679">
    <property type="protein sequence ID" value="KAK7074303.1"/>
    <property type="molecule type" value="Genomic_DNA"/>
</dbReference>